<keyword evidence="1" id="KW-0732">Signal</keyword>
<organism evidence="5 6">
    <name type="scientific">Dillenia turbinata</name>
    <dbReference type="NCBI Taxonomy" id="194707"/>
    <lineage>
        <taxon>Eukaryota</taxon>
        <taxon>Viridiplantae</taxon>
        <taxon>Streptophyta</taxon>
        <taxon>Embryophyta</taxon>
        <taxon>Tracheophyta</taxon>
        <taxon>Spermatophyta</taxon>
        <taxon>Magnoliopsida</taxon>
        <taxon>eudicotyledons</taxon>
        <taxon>Gunneridae</taxon>
        <taxon>Pentapetalae</taxon>
        <taxon>Dilleniales</taxon>
        <taxon>Dilleniaceae</taxon>
        <taxon>Dillenia</taxon>
    </lineage>
</organism>
<dbReference type="InterPro" id="IPR035513">
    <property type="entry name" value="Invertase/methylesterase_inhib"/>
</dbReference>
<dbReference type="PANTHER" id="PTHR36710:SF21">
    <property type="entry name" value="PECTINESTERASE INHIBITOR DOMAIN-CONTAINING PROTEIN"/>
    <property type="match status" value="1"/>
</dbReference>
<comment type="caution">
    <text evidence="5">The sequence shown here is derived from an EMBL/GenBank/DDBJ whole genome shotgun (WGS) entry which is preliminary data.</text>
</comment>
<comment type="similarity">
    <text evidence="3">Belongs to the PMEI family.</text>
</comment>
<dbReference type="NCBIfam" id="TIGR01614">
    <property type="entry name" value="PME_inhib"/>
    <property type="match status" value="1"/>
</dbReference>
<gene>
    <name evidence="5" type="ORF">RJ641_004222</name>
</gene>
<dbReference type="CDD" id="cd15800">
    <property type="entry name" value="PMEI-like_2"/>
    <property type="match status" value="1"/>
</dbReference>
<dbReference type="AlphaFoldDB" id="A0AAN8V832"/>
<name>A0AAN8V832_9MAGN</name>
<dbReference type="PANTHER" id="PTHR36710">
    <property type="entry name" value="PECTINESTERASE INHIBITOR-LIKE"/>
    <property type="match status" value="1"/>
</dbReference>
<feature type="domain" description="Pectinesterase inhibitor" evidence="4">
    <location>
        <begin position="7"/>
        <end position="88"/>
    </location>
</feature>
<dbReference type="InterPro" id="IPR052421">
    <property type="entry name" value="PCW_Enzyme_Inhibitor"/>
</dbReference>
<dbReference type="Pfam" id="PF04043">
    <property type="entry name" value="PMEI"/>
    <property type="match status" value="1"/>
</dbReference>
<dbReference type="Proteomes" id="UP001370490">
    <property type="component" value="Unassembled WGS sequence"/>
</dbReference>
<evidence type="ECO:0000259" key="4">
    <source>
        <dbReference type="Pfam" id="PF04043"/>
    </source>
</evidence>
<keyword evidence="2" id="KW-1015">Disulfide bond</keyword>
<proteinExistence type="inferred from homology"/>
<evidence type="ECO:0000256" key="3">
    <source>
        <dbReference type="ARBA" id="ARBA00038471"/>
    </source>
</evidence>
<evidence type="ECO:0000256" key="1">
    <source>
        <dbReference type="ARBA" id="ARBA00022729"/>
    </source>
</evidence>
<evidence type="ECO:0000313" key="5">
    <source>
        <dbReference type="EMBL" id="KAK6930128.1"/>
    </source>
</evidence>
<accession>A0AAN8V832</accession>
<dbReference type="EMBL" id="JBAMMX010000012">
    <property type="protein sequence ID" value="KAK6930128.1"/>
    <property type="molecule type" value="Genomic_DNA"/>
</dbReference>
<sequence>MRPSFSKAKAIANHTTADNQCLDLCVEEYQNAIDGLHQSVEYVKTNNIGGLRSELSAVATNVENCDDVFGELKKKNPFARLNHKLRKHGDINLGLVAQMN</sequence>
<evidence type="ECO:0000256" key="2">
    <source>
        <dbReference type="ARBA" id="ARBA00023157"/>
    </source>
</evidence>
<keyword evidence="6" id="KW-1185">Reference proteome</keyword>
<dbReference type="SUPFAM" id="SSF101148">
    <property type="entry name" value="Plant invertase/pectin methylesterase inhibitor"/>
    <property type="match status" value="1"/>
</dbReference>
<reference evidence="5 6" key="1">
    <citation type="submission" date="2023-12" db="EMBL/GenBank/DDBJ databases">
        <title>A high-quality genome assembly for Dillenia turbinata (Dilleniales).</title>
        <authorList>
            <person name="Chanderbali A."/>
        </authorList>
    </citation>
    <scope>NUCLEOTIDE SEQUENCE [LARGE SCALE GENOMIC DNA]</scope>
    <source>
        <strain evidence="5">LSX21</strain>
        <tissue evidence="5">Leaf</tissue>
    </source>
</reference>
<protein>
    <submittedName>
        <fullName evidence="5">Pectinesterase inhibitor domain</fullName>
    </submittedName>
</protein>
<evidence type="ECO:0000313" key="6">
    <source>
        <dbReference type="Proteomes" id="UP001370490"/>
    </source>
</evidence>
<dbReference type="GO" id="GO:0004857">
    <property type="term" value="F:enzyme inhibitor activity"/>
    <property type="evidence" value="ECO:0007669"/>
    <property type="project" value="InterPro"/>
</dbReference>
<dbReference type="Gene3D" id="1.20.140.40">
    <property type="entry name" value="Invertase/pectin methylesterase inhibitor family protein"/>
    <property type="match status" value="1"/>
</dbReference>
<dbReference type="InterPro" id="IPR006501">
    <property type="entry name" value="Pectinesterase_inhib_dom"/>
</dbReference>